<dbReference type="PANTHER" id="PTHR47506:SF6">
    <property type="entry name" value="HTH-TYPE TRANSCRIPTIONAL REPRESSOR NEMR"/>
    <property type="match status" value="1"/>
</dbReference>
<dbReference type="PRINTS" id="PR00455">
    <property type="entry name" value="HTHTETR"/>
</dbReference>
<dbReference type="EMBL" id="MZMV01000005">
    <property type="protein sequence ID" value="OWV11600.1"/>
    <property type="molecule type" value="Genomic_DNA"/>
</dbReference>
<proteinExistence type="predicted"/>
<evidence type="ECO:0000259" key="5">
    <source>
        <dbReference type="PROSITE" id="PS50977"/>
    </source>
</evidence>
<dbReference type="PROSITE" id="PS50977">
    <property type="entry name" value="HTH_TETR_2"/>
    <property type="match status" value="1"/>
</dbReference>
<organism evidence="6 7">
    <name type="scientific">Micromonospora wenchangensis</name>
    <dbReference type="NCBI Taxonomy" id="1185415"/>
    <lineage>
        <taxon>Bacteria</taxon>
        <taxon>Bacillati</taxon>
        <taxon>Actinomycetota</taxon>
        <taxon>Actinomycetes</taxon>
        <taxon>Micromonosporales</taxon>
        <taxon>Micromonosporaceae</taxon>
        <taxon>Micromonospora</taxon>
    </lineage>
</organism>
<gene>
    <name evidence="6" type="ORF">B5D80_04665</name>
</gene>
<evidence type="ECO:0000256" key="1">
    <source>
        <dbReference type="ARBA" id="ARBA00023015"/>
    </source>
</evidence>
<accession>A0A2D0AXG0</accession>
<feature type="DNA-binding region" description="H-T-H motif" evidence="4">
    <location>
        <begin position="153"/>
        <end position="172"/>
    </location>
</feature>
<keyword evidence="2 4" id="KW-0238">DNA-binding</keyword>
<evidence type="ECO:0000313" key="6">
    <source>
        <dbReference type="EMBL" id="OWV11600.1"/>
    </source>
</evidence>
<evidence type="ECO:0000256" key="2">
    <source>
        <dbReference type="ARBA" id="ARBA00023125"/>
    </source>
</evidence>
<evidence type="ECO:0000256" key="4">
    <source>
        <dbReference type="PROSITE-ProRule" id="PRU00335"/>
    </source>
</evidence>
<keyword evidence="3" id="KW-0804">Transcription</keyword>
<name>A0A2D0AXG0_9ACTN</name>
<evidence type="ECO:0000313" key="7">
    <source>
        <dbReference type="Proteomes" id="UP000197174"/>
    </source>
</evidence>
<dbReference type="SUPFAM" id="SSF46689">
    <property type="entry name" value="Homeodomain-like"/>
    <property type="match status" value="1"/>
</dbReference>
<dbReference type="InterPro" id="IPR009057">
    <property type="entry name" value="Homeodomain-like_sf"/>
</dbReference>
<evidence type="ECO:0000256" key="3">
    <source>
        <dbReference type="ARBA" id="ARBA00023163"/>
    </source>
</evidence>
<dbReference type="Gene3D" id="1.10.357.10">
    <property type="entry name" value="Tetracycline Repressor, domain 2"/>
    <property type="match status" value="1"/>
</dbReference>
<feature type="domain" description="HTH tetR-type" evidence="5">
    <location>
        <begin position="130"/>
        <end position="190"/>
    </location>
</feature>
<dbReference type="AlphaFoldDB" id="A0A2D0AXG0"/>
<reference evidence="6 7" key="1">
    <citation type="submission" date="2017-03" db="EMBL/GenBank/DDBJ databases">
        <title>Whole genome sequence of Micromonospora wenchangensis, isolated from mangrove soil.</title>
        <authorList>
            <person name="Yang H."/>
        </authorList>
    </citation>
    <scope>NUCLEOTIDE SEQUENCE [LARGE SCALE GENOMIC DNA]</scope>
    <source>
        <strain evidence="6 7">CCTCC AA 2012002</strain>
    </source>
</reference>
<protein>
    <recommendedName>
        <fullName evidence="5">HTH tetR-type domain-containing protein</fullName>
    </recommendedName>
</protein>
<dbReference type="GO" id="GO:0003677">
    <property type="term" value="F:DNA binding"/>
    <property type="evidence" value="ECO:0007669"/>
    <property type="project" value="UniProtKB-UniRule"/>
</dbReference>
<dbReference type="Pfam" id="PF00440">
    <property type="entry name" value="TetR_N"/>
    <property type="match status" value="1"/>
</dbReference>
<comment type="caution">
    <text evidence="6">The sequence shown here is derived from an EMBL/GenBank/DDBJ whole genome shotgun (WGS) entry which is preliminary data.</text>
</comment>
<dbReference type="PANTHER" id="PTHR47506">
    <property type="entry name" value="TRANSCRIPTIONAL REGULATORY PROTEIN"/>
    <property type="match status" value="1"/>
</dbReference>
<sequence>MRPSRTSTDWRGRREPSIGSITVTLSIRIGGAVGNTTRSGSLLVSARVTGTPTAAAMMAPPPMARKRRRVRRGCAAFAESSDMPGPPYLHTPSVLITVTRNAARQRCAVESWLVVEQPAIAASRNSRRRTRTRSALLRAAQEILAEGGDAHVSVQALTDRADVAFGSLYNHFESKHDLFDAAIADAFEQYVAWRDAHTPGGTDAVTRFATNVRLTGRLAALRPDLAHILTHPLAVSAERPAGIAQRLSHDLLAALHEIRADTPTSDDSHITVIAAAGAIAAVLRAAAHLDPPGQARLADHLTRDLLRMIGVTEALITDLLATACPPAR</sequence>
<keyword evidence="7" id="KW-1185">Reference proteome</keyword>
<keyword evidence="1" id="KW-0805">Transcription regulation</keyword>
<dbReference type="InterPro" id="IPR001647">
    <property type="entry name" value="HTH_TetR"/>
</dbReference>
<dbReference type="Proteomes" id="UP000197174">
    <property type="component" value="Unassembled WGS sequence"/>
</dbReference>